<proteinExistence type="predicted"/>
<reference evidence="2" key="1">
    <citation type="submission" date="2020-11" db="EMBL/GenBank/DDBJ databases">
        <authorList>
            <consortium name="DOE Joint Genome Institute"/>
            <person name="Ahrendt S."/>
            <person name="Riley R."/>
            <person name="Andreopoulos W."/>
            <person name="Labutti K."/>
            <person name="Pangilinan J."/>
            <person name="Ruiz-Duenas F.J."/>
            <person name="Barrasa J.M."/>
            <person name="Sanchez-Garcia M."/>
            <person name="Camarero S."/>
            <person name="Miyauchi S."/>
            <person name="Serrano A."/>
            <person name="Linde D."/>
            <person name="Babiker R."/>
            <person name="Drula E."/>
            <person name="Ayuso-Fernandez I."/>
            <person name="Pacheco R."/>
            <person name="Padilla G."/>
            <person name="Ferreira P."/>
            <person name="Barriuso J."/>
            <person name="Kellner H."/>
            <person name="Castanera R."/>
            <person name="Alfaro M."/>
            <person name="Ramirez L."/>
            <person name="Pisabarro A.G."/>
            <person name="Kuo A."/>
            <person name="Tritt A."/>
            <person name="Lipzen A."/>
            <person name="He G."/>
            <person name="Yan M."/>
            <person name="Ng V."/>
            <person name="Cullen D."/>
            <person name="Martin F."/>
            <person name="Rosso M.-N."/>
            <person name="Henrissat B."/>
            <person name="Hibbett D."/>
            <person name="Martinez A.T."/>
            <person name="Grigoriev I.V."/>
        </authorList>
    </citation>
    <scope>NUCLEOTIDE SEQUENCE</scope>
    <source>
        <strain evidence="2">ATCC 90797</strain>
    </source>
</reference>
<comment type="caution">
    <text evidence="2">The sequence shown here is derived from an EMBL/GenBank/DDBJ whole genome shotgun (WGS) entry which is preliminary data.</text>
</comment>
<accession>A0A9P5ZRK3</accession>
<keyword evidence="1" id="KW-1133">Transmembrane helix</keyword>
<feature type="transmembrane region" description="Helical" evidence="1">
    <location>
        <begin position="70"/>
        <end position="88"/>
    </location>
</feature>
<sequence length="118" mass="13159">MYGPPASDGRLLSFGEHIDSICVTEQSLILGQTLDLSDQLGGDTSTLGLPSDVNHHIWSLSRVLLLRHRVLSMLSYTLYAAVLTLMFLNQYCSSEYMCRPVDGSNKNARVRLRQDKSV</sequence>
<dbReference type="AlphaFoldDB" id="A0A9P5ZRK3"/>
<protein>
    <submittedName>
        <fullName evidence="2">Uncharacterized protein</fullName>
    </submittedName>
</protein>
<name>A0A9P5ZRK3_PLEER</name>
<gene>
    <name evidence="2" type="ORF">BDN71DRAFT_1510413</name>
</gene>
<evidence type="ECO:0000313" key="3">
    <source>
        <dbReference type="Proteomes" id="UP000807025"/>
    </source>
</evidence>
<organism evidence="2 3">
    <name type="scientific">Pleurotus eryngii</name>
    <name type="common">Boletus of the steppes</name>
    <dbReference type="NCBI Taxonomy" id="5323"/>
    <lineage>
        <taxon>Eukaryota</taxon>
        <taxon>Fungi</taxon>
        <taxon>Dikarya</taxon>
        <taxon>Basidiomycota</taxon>
        <taxon>Agaricomycotina</taxon>
        <taxon>Agaricomycetes</taxon>
        <taxon>Agaricomycetidae</taxon>
        <taxon>Agaricales</taxon>
        <taxon>Pleurotineae</taxon>
        <taxon>Pleurotaceae</taxon>
        <taxon>Pleurotus</taxon>
    </lineage>
</organism>
<keyword evidence="1" id="KW-0812">Transmembrane</keyword>
<keyword evidence="1" id="KW-0472">Membrane</keyword>
<dbReference type="EMBL" id="MU154620">
    <property type="protein sequence ID" value="KAF9491415.1"/>
    <property type="molecule type" value="Genomic_DNA"/>
</dbReference>
<dbReference type="Proteomes" id="UP000807025">
    <property type="component" value="Unassembled WGS sequence"/>
</dbReference>
<evidence type="ECO:0000313" key="2">
    <source>
        <dbReference type="EMBL" id="KAF9491415.1"/>
    </source>
</evidence>
<keyword evidence="3" id="KW-1185">Reference proteome</keyword>
<evidence type="ECO:0000256" key="1">
    <source>
        <dbReference type="SAM" id="Phobius"/>
    </source>
</evidence>